<evidence type="ECO:0000256" key="1">
    <source>
        <dbReference type="SAM" id="MobiDB-lite"/>
    </source>
</evidence>
<reference evidence="3 4" key="1">
    <citation type="submission" date="2024-09" db="EMBL/GenBank/DDBJ databases">
        <title>Chromosome-scale assembly of Riccia sorocarpa.</title>
        <authorList>
            <person name="Paukszto L."/>
        </authorList>
    </citation>
    <scope>NUCLEOTIDE SEQUENCE [LARGE SCALE GENOMIC DNA]</scope>
    <source>
        <strain evidence="3">LP-2024</strain>
        <tissue evidence="3">Aerial parts of the thallus</tissue>
    </source>
</reference>
<dbReference type="EMBL" id="JBJQOH010000006">
    <property type="protein sequence ID" value="KAL3683247.1"/>
    <property type="molecule type" value="Genomic_DNA"/>
</dbReference>
<dbReference type="Proteomes" id="UP001633002">
    <property type="component" value="Unassembled WGS sequence"/>
</dbReference>
<keyword evidence="4" id="KW-1185">Reference proteome</keyword>
<sequence length="167" mass="19044">MDPQCFWRRFRPKQQPPDMDLQALTAYVKKLYYFPSVGLKQEKRELCSVFLARGIWVFSWQNVGVGSNFLVLRVTAIGLSIVLTPTVGSIFNWKYRLYTRCRLMDASGSEPVAVESEEERVRRMLEELFAPELDESTPEIGESSEAPDTTNLAASYRAISRGALRTP</sequence>
<feature type="transmembrane region" description="Helical" evidence="2">
    <location>
        <begin position="69"/>
        <end position="93"/>
    </location>
</feature>
<dbReference type="AlphaFoldDB" id="A0ABD3GXX0"/>
<proteinExistence type="predicted"/>
<keyword evidence="2" id="KW-1133">Transmembrane helix</keyword>
<accession>A0ABD3GXX0</accession>
<organism evidence="3 4">
    <name type="scientific">Riccia sorocarpa</name>
    <dbReference type="NCBI Taxonomy" id="122646"/>
    <lineage>
        <taxon>Eukaryota</taxon>
        <taxon>Viridiplantae</taxon>
        <taxon>Streptophyta</taxon>
        <taxon>Embryophyta</taxon>
        <taxon>Marchantiophyta</taxon>
        <taxon>Marchantiopsida</taxon>
        <taxon>Marchantiidae</taxon>
        <taxon>Marchantiales</taxon>
        <taxon>Ricciaceae</taxon>
        <taxon>Riccia</taxon>
    </lineage>
</organism>
<gene>
    <name evidence="3" type="ORF">R1sor_001269</name>
</gene>
<comment type="caution">
    <text evidence="3">The sequence shown here is derived from an EMBL/GenBank/DDBJ whole genome shotgun (WGS) entry which is preliminary data.</text>
</comment>
<keyword evidence="2" id="KW-0812">Transmembrane</keyword>
<evidence type="ECO:0000313" key="4">
    <source>
        <dbReference type="Proteomes" id="UP001633002"/>
    </source>
</evidence>
<protein>
    <submittedName>
        <fullName evidence="3">Uncharacterized protein</fullName>
    </submittedName>
</protein>
<feature type="region of interest" description="Disordered" evidence="1">
    <location>
        <begin position="134"/>
        <end position="167"/>
    </location>
</feature>
<evidence type="ECO:0000313" key="3">
    <source>
        <dbReference type="EMBL" id="KAL3683247.1"/>
    </source>
</evidence>
<name>A0ABD3GXX0_9MARC</name>
<evidence type="ECO:0000256" key="2">
    <source>
        <dbReference type="SAM" id="Phobius"/>
    </source>
</evidence>
<keyword evidence="2" id="KW-0472">Membrane</keyword>